<evidence type="ECO:0000313" key="2">
    <source>
        <dbReference type="Proteomes" id="UP000789920"/>
    </source>
</evidence>
<name>A0ACA9S7K4_9GLOM</name>
<gene>
    <name evidence="1" type="ORF">RPERSI_LOCUS27349</name>
</gene>
<dbReference type="Proteomes" id="UP000789920">
    <property type="component" value="Unassembled WGS sequence"/>
</dbReference>
<dbReference type="EMBL" id="CAJVQC010096234">
    <property type="protein sequence ID" value="CAG8828860.1"/>
    <property type="molecule type" value="Genomic_DNA"/>
</dbReference>
<feature type="non-terminal residue" evidence="1">
    <location>
        <position position="1"/>
    </location>
</feature>
<organism evidence="1 2">
    <name type="scientific">Racocetra persica</name>
    <dbReference type="NCBI Taxonomy" id="160502"/>
    <lineage>
        <taxon>Eukaryota</taxon>
        <taxon>Fungi</taxon>
        <taxon>Fungi incertae sedis</taxon>
        <taxon>Mucoromycota</taxon>
        <taxon>Glomeromycotina</taxon>
        <taxon>Glomeromycetes</taxon>
        <taxon>Diversisporales</taxon>
        <taxon>Gigasporaceae</taxon>
        <taxon>Racocetra</taxon>
    </lineage>
</organism>
<reference evidence="1" key="1">
    <citation type="submission" date="2021-06" db="EMBL/GenBank/DDBJ databases">
        <authorList>
            <person name="Kallberg Y."/>
            <person name="Tangrot J."/>
            <person name="Rosling A."/>
        </authorList>
    </citation>
    <scope>NUCLEOTIDE SEQUENCE</scope>
    <source>
        <strain evidence="1">MA461A</strain>
    </source>
</reference>
<proteinExistence type="predicted"/>
<keyword evidence="2" id="KW-1185">Reference proteome</keyword>
<evidence type="ECO:0000313" key="1">
    <source>
        <dbReference type="EMBL" id="CAG8828860.1"/>
    </source>
</evidence>
<protein>
    <submittedName>
        <fullName evidence="1">18196_t:CDS:1</fullName>
    </submittedName>
</protein>
<accession>A0ACA9S7K4</accession>
<sequence>PPNIPFSQCLALHYLQAIGNVLFRESLSAFLLWRLRQIHYDRRDQWISIILFTIKTALTVPILALQRVSIVYDPVAKLPVCYHDRDPAERYIEWSSIITDFIIDIYVT</sequence>
<feature type="non-terminal residue" evidence="1">
    <location>
        <position position="108"/>
    </location>
</feature>
<comment type="caution">
    <text evidence="1">The sequence shown here is derived from an EMBL/GenBank/DDBJ whole genome shotgun (WGS) entry which is preliminary data.</text>
</comment>